<sequence>MLPKASLCKRANAASAEIQNYLRSCCMLVDLVISTTSLQAFIQPAAKDPHQCITLGCRIKPRDRNLGNEKAPATRSSEPMHKRSS</sequence>
<reference evidence="2" key="1">
    <citation type="journal article" date="2023" name="Science">
        <title>Genome structures resolve the early diversification of teleost fishes.</title>
        <authorList>
            <person name="Parey E."/>
            <person name="Louis A."/>
            <person name="Montfort J."/>
            <person name="Bouchez O."/>
            <person name="Roques C."/>
            <person name="Iampietro C."/>
            <person name="Lluch J."/>
            <person name="Castinel A."/>
            <person name="Donnadieu C."/>
            <person name="Desvignes T."/>
            <person name="Floi Bucao C."/>
            <person name="Jouanno E."/>
            <person name="Wen M."/>
            <person name="Mejri S."/>
            <person name="Dirks R."/>
            <person name="Jansen H."/>
            <person name="Henkel C."/>
            <person name="Chen W.J."/>
            <person name="Zahm M."/>
            <person name="Cabau C."/>
            <person name="Klopp C."/>
            <person name="Thompson A.W."/>
            <person name="Robinson-Rechavi M."/>
            <person name="Braasch I."/>
            <person name="Lecointre G."/>
            <person name="Bobe J."/>
            <person name="Postlethwait J.H."/>
            <person name="Berthelot C."/>
            <person name="Roest Crollius H."/>
            <person name="Guiguen Y."/>
        </authorList>
    </citation>
    <scope>NUCLEOTIDE SEQUENCE</scope>
    <source>
        <strain evidence="2">WJC10195</strain>
    </source>
</reference>
<keyword evidence="3" id="KW-1185">Reference proteome</keyword>
<name>A0A9Q1F7I9_SYNKA</name>
<proteinExistence type="predicted"/>
<evidence type="ECO:0000256" key="1">
    <source>
        <dbReference type="SAM" id="MobiDB-lite"/>
    </source>
</evidence>
<dbReference type="AlphaFoldDB" id="A0A9Q1F7I9"/>
<evidence type="ECO:0000313" key="2">
    <source>
        <dbReference type="EMBL" id="KAJ8352401.1"/>
    </source>
</evidence>
<organism evidence="2 3">
    <name type="scientific">Synaphobranchus kaupii</name>
    <name type="common">Kaup's arrowtooth eel</name>
    <dbReference type="NCBI Taxonomy" id="118154"/>
    <lineage>
        <taxon>Eukaryota</taxon>
        <taxon>Metazoa</taxon>
        <taxon>Chordata</taxon>
        <taxon>Craniata</taxon>
        <taxon>Vertebrata</taxon>
        <taxon>Euteleostomi</taxon>
        <taxon>Actinopterygii</taxon>
        <taxon>Neopterygii</taxon>
        <taxon>Teleostei</taxon>
        <taxon>Anguilliformes</taxon>
        <taxon>Synaphobranchidae</taxon>
        <taxon>Synaphobranchus</taxon>
    </lineage>
</organism>
<dbReference type="EMBL" id="JAINUF010000008">
    <property type="protein sequence ID" value="KAJ8352401.1"/>
    <property type="molecule type" value="Genomic_DNA"/>
</dbReference>
<evidence type="ECO:0000313" key="3">
    <source>
        <dbReference type="Proteomes" id="UP001152622"/>
    </source>
</evidence>
<feature type="region of interest" description="Disordered" evidence="1">
    <location>
        <begin position="62"/>
        <end position="85"/>
    </location>
</feature>
<protein>
    <submittedName>
        <fullName evidence="2">Uncharacterized protein</fullName>
    </submittedName>
</protein>
<comment type="caution">
    <text evidence="2">The sequence shown here is derived from an EMBL/GenBank/DDBJ whole genome shotgun (WGS) entry which is preliminary data.</text>
</comment>
<dbReference type="Proteomes" id="UP001152622">
    <property type="component" value="Chromosome 8"/>
</dbReference>
<accession>A0A9Q1F7I9</accession>
<gene>
    <name evidence="2" type="ORF">SKAU_G00238770</name>
</gene>